<dbReference type="PANTHER" id="PTHR43639:SF1">
    <property type="entry name" value="SHORT-CHAIN DEHYDROGENASE_REDUCTASE FAMILY PROTEIN"/>
    <property type="match status" value="1"/>
</dbReference>
<dbReference type="Pfam" id="PF13561">
    <property type="entry name" value="adh_short_C2"/>
    <property type="match status" value="1"/>
</dbReference>
<dbReference type="Proteomes" id="UP000670947">
    <property type="component" value="Unassembled WGS sequence"/>
</dbReference>
<accession>A0ABS3WE15</accession>
<protein>
    <submittedName>
        <fullName evidence="3">SDR family oxidoreductase</fullName>
    </submittedName>
</protein>
<keyword evidence="4" id="KW-1185">Reference proteome</keyword>
<keyword evidence="2" id="KW-0560">Oxidoreductase</keyword>
<evidence type="ECO:0000256" key="2">
    <source>
        <dbReference type="ARBA" id="ARBA00023002"/>
    </source>
</evidence>
<comment type="similarity">
    <text evidence="1">Belongs to the short-chain dehydrogenases/reductases (SDR) family.</text>
</comment>
<evidence type="ECO:0000313" key="3">
    <source>
        <dbReference type="EMBL" id="MBO7746538.1"/>
    </source>
</evidence>
<dbReference type="InterPro" id="IPR036291">
    <property type="entry name" value="NAD(P)-bd_dom_sf"/>
</dbReference>
<dbReference type="PRINTS" id="PR00080">
    <property type="entry name" value="SDRFAMILY"/>
</dbReference>
<evidence type="ECO:0000313" key="4">
    <source>
        <dbReference type="Proteomes" id="UP000670947"/>
    </source>
</evidence>
<reference evidence="3 4" key="1">
    <citation type="submission" date="2021-03" db="EMBL/GenBank/DDBJ databases">
        <title>Paenibacillus artemisicola MWE-103 whole genome sequence.</title>
        <authorList>
            <person name="Ham Y.J."/>
        </authorList>
    </citation>
    <scope>NUCLEOTIDE SEQUENCE [LARGE SCALE GENOMIC DNA]</scope>
    <source>
        <strain evidence="3 4">MWE-103</strain>
    </source>
</reference>
<gene>
    <name evidence="3" type="ORF">I8J29_20185</name>
</gene>
<dbReference type="EMBL" id="JAGGDJ010000019">
    <property type="protein sequence ID" value="MBO7746538.1"/>
    <property type="molecule type" value="Genomic_DNA"/>
</dbReference>
<dbReference type="CDD" id="cd05233">
    <property type="entry name" value="SDR_c"/>
    <property type="match status" value="1"/>
</dbReference>
<dbReference type="PANTHER" id="PTHR43639">
    <property type="entry name" value="OXIDOREDUCTASE, SHORT-CHAIN DEHYDROGENASE/REDUCTASE FAMILY (AFU_ORTHOLOGUE AFUA_5G02870)"/>
    <property type="match status" value="1"/>
</dbReference>
<dbReference type="NCBIfam" id="NF005559">
    <property type="entry name" value="PRK07231.1"/>
    <property type="match status" value="1"/>
</dbReference>
<dbReference type="RefSeq" id="WP_208849301.1">
    <property type="nucleotide sequence ID" value="NZ_JAGGDJ010000019.1"/>
</dbReference>
<dbReference type="Gene3D" id="3.40.50.720">
    <property type="entry name" value="NAD(P)-binding Rossmann-like Domain"/>
    <property type="match status" value="1"/>
</dbReference>
<evidence type="ECO:0000256" key="1">
    <source>
        <dbReference type="ARBA" id="ARBA00006484"/>
    </source>
</evidence>
<organism evidence="3 4">
    <name type="scientific">Paenibacillus artemisiicola</name>
    <dbReference type="NCBI Taxonomy" id="1172618"/>
    <lineage>
        <taxon>Bacteria</taxon>
        <taxon>Bacillati</taxon>
        <taxon>Bacillota</taxon>
        <taxon>Bacilli</taxon>
        <taxon>Bacillales</taxon>
        <taxon>Paenibacillaceae</taxon>
        <taxon>Paenibacillus</taxon>
    </lineage>
</organism>
<comment type="caution">
    <text evidence="3">The sequence shown here is derived from an EMBL/GenBank/DDBJ whole genome shotgun (WGS) entry which is preliminary data.</text>
</comment>
<dbReference type="InterPro" id="IPR020904">
    <property type="entry name" value="Sc_DH/Rdtase_CS"/>
</dbReference>
<sequence length="257" mass="26618">MNGIDVAGKTVLVTGGAQGIGRAIAERFAAYGARVAIADVNEEAGAALARTLAEAGREALFVRCDVSRLDEVRGLASEVRAKLGAADVLVNNAGIFPRADLMGTDEAFWERIMGINLKGAYLMCQAFVPGMIERGGGSIVNIGSTHARSGDPAAMAYAVSKGAVVTLTRNLAKGLAKHGIRVNCVQPGWVASEGETSRLRATGTDPDKLFAEASSRLPMGRIQTGEDIADGVLFMASGLSSQVTGQVLTVDGGLSLR</sequence>
<dbReference type="PROSITE" id="PS00061">
    <property type="entry name" value="ADH_SHORT"/>
    <property type="match status" value="1"/>
</dbReference>
<proteinExistence type="inferred from homology"/>
<dbReference type="PRINTS" id="PR00081">
    <property type="entry name" value="GDHRDH"/>
</dbReference>
<dbReference type="InterPro" id="IPR002347">
    <property type="entry name" value="SDR_fam"/>
</dbReference>
<name>A0ABS3WE15_9BACL</name>
<dbReference type="SUPFAM" id="SSF51735">
    <property type="entry name" value="NAD(P)-binding Rossmann-fold domains"/>
    <property type="match status" value="1"/>
</dbReference>